<evidence type="ECO:0000259" key="3">
    <source>
        <dbReference type="Pfam" id="PF00171"/>
    </source>
</evidence>
<reference evidence="4" key="1">
    <citation type="submission" date="2020-05" db="EMBL/GenBank/DDBJ databases">
        <authorList>
            <person name="Chiriac C."/>
            <person name="Salcher M."/>
            <person name="Ghai R."/>
            <person name="Kavagutti S V."/>
        </authorList>
    </citation>
    <scope>NUCLEOTIDE SEQUENCE</scope>
</reference>
<dbReference type="GO" id="GO:0016620">
    <property type="term" value="F:oxidoreductase activity, acting on the aldehyde or oxo group of donors, NAD or NADP as acceptor"/>
    <property type="evidence" value="ECO:0007669"/>
    <property type="project" value="InterPro"/>
</dbReference>
<dbReference type="PANTHER" id="PTHR42986">
    <property type="entry name" value="BENZALDEHYDE DEHYDROGENASE YFMT"/>
    <property type="match status" value="1"/>
</dbReference>
<comment type="similarity">
    <text evidence="1">Belongs to the aldehyde dehydrogenase family.</text>
</comment>
<evidence type="ECO:0000313" key="4">
    <source>
        <dbReference type="EMBL" id="CAB4738640.1"/>
    </source>
</evidence>
<dbReference type="EMBL" id="CAEZYW010000077">
    <property type="protein sequence ID" value="CAB4738640.1"/>
    <property type="molecule type" value="Genomic_DNA"/>
</dbReference>
<accession>A0A6J6SV38</accession>
<dbReference type="PANTHER" id="PTHR42986:SF1">
    <property type="entry name" value="BENZALDEHYDE DEHYDROGENASE YFMT"/>
    <property type="match status" value="1"/>
</dbReference>
<proteinExistence type="inferred from homology"/>
<keyword evidence="2" id="KW-0520">NAD</keyword>
<dbReference type="InterPro" id="IPR015590">
    <property type="entry name" value="Aldehyde_DH_dom"/>
</dbReference>
<feature type="domain" description="Aldehyde dehydrogenase" evidence="3">
    <location>
        <begin position="1"/>
        <end position="101"/>
    </location>
</feature>
<dbReference type="SUPFAM" id="SSF53720">
    <property type="entry name" value="ALDH-like"/>
    <property type="match status" value="1"/>
</dbReference>
<dbReference type="Gene3D" id="3.40.309.10">
    <property type="entry name" value="Aldehyde Dehydrogenase, Chain A, domain 2"/>
    <property type="match status" value="1"/>
</dbReference>
<sequence>MRIATDELFAPVVVVIRASSVEDAFDAADATDFGLTAAIFTTDLGTAFRFVERAEVGAVQVNLPTAGLEYQSPVGGRRNSGSGGLEQGAAALDFYTRSKAVSIRFATDA</sequence>
<dbReference type="AlphaFoldDB" id="A0A6J6SV38"/>
<dbReference type="InterPro" id="IPR016161">
    <property type="entry name" value="Ald_DH/histidinol_DH"/>
</dbReference>
<protein>
    <submittedName>
        <fullName evidence="4">Unannotated protein</fullName>
    </submittedName>
</protein>
<evidence type="ECO:0000256" key="2">
    <source>
        <dbReference type="ARBA" id="ARBA00023027"/>
    </source>
</evidence>
<evidence type="ECO:0000256" key="1">
    <source>
        <dbReference type="ARBA" id="ARBA00009986"/>
    </source>
</evidence>
<name>A0A6J6SV38_9ZZZZ</name>
<organism evidence="4">
    <name type="scientific">freshwater metagenome</name>
    <dbReference type="NCBI Taxonomy" id="449393"/>
    <lineage>
        <taxon>unclassified sequences</taxon>
        <taxon>metagenomes</taxon>
        <taxon>ecological metagenomes</taxon>
    </lineage>
</organism>
<gene>
    <name evidence="4" type="ORF">UFOPK2786_00646</name>
</gene>
<dbReference type="InterPro" id="IPR016163">
    <property type="entry name" value="Ald_DH_C"/>
</dbReference>
<dbReference type="Pfam" id="PF00171">
    <property type="entry name" value="Aldedh"/>
    <property type="match status" value="1"/>
</dbReference>